<accession>A0AAV7LZX1</accession>
<protein>
    <submittedName>
        <fullName evidence="1">Uncharacterized protein</fullName>
    </submittedName>
</protein>
<proteinExistence type="predicted"/>
<dbReference type="AlphaFoldDB" id="A0AAV7LZX1"/>
<name>A0AAV7LZX1_PLEWA</name>
<dbReference type="EMBL" id="JANPWB010000014">
    <property type="protein sequence ID" value="KAJ1095899.1"/>
    <property type="molecule type" value="Genomic_DNA"/>
</dbReference>
<evidence type="ECO:0000313" key="2">
    <source>
        <dbReference type="Proteomes" id="UP001066276"/>
    </source>
</evidence>
<dbReference type="Proteomes" id="UP001066276">
    <property type="component" value="Chromosome 10"/>
</dbReference>
<comment type="caution">
    <text evidence="1">The sequence shown here is derived from an EMBL/GenBank/DDBJ whole genome shotgun (WGS) entry which is preliminary data.</text>
</comment>
<reference evidence="1" key="1">
    <citation type="journal article" date="2022" name="bioRxiv">
        <title>Sequencing and chromosome-scale assembly of the giantPleurodeles waltlgenome.</title>
        <authorList>
            <person name="Brown T."/>
            <person name="Elewa A."/>
            <person name="Iarovenko S."/>
            <person name="Subramanian E."/>
            <person name="Araus A.J."/>
            <person name="Petzold A."/>
            <person name="Susuki M."/>
            <person name="Suzuki K.-i.T."/>
            <person name="Hayashi T."/>
            <person name="Toyoda A."/>
            <person name="Oliveira C."/>
            <person name="Osipova E."/>
            <person name="Leigh N.D."/>
            <person name="Simon A."/>
            <person name="Yun M.H."/>
        </authorList>
    </citation>
    <scope>NUCLEOTIDE SEQUENCE</scope>
    <source>
        <strain evidence="1">20211129_DDA</strain>
        <tissue evidence="1">Liver</tissue>
    </source>
</reference>
<gene>
    <name evidence="1" type="ORF">NDU88_001049</name>
</gene>
<evidence type="ECO:0000313" key="1">
    <source>
        <dbReference type="EMBL" id="KAJ1095899.1"/>
    </source>
</evidence>
<keyword evidence="2" id="KW-1185">Reference proteome</keyword>
<organism evidence="1 2">
    <name type="scientific">Pleurodeles waltl</name>
    <name type="common">Iberian ribbed newt</name>
    <dbReference type="NCBI Taxonomy" id="8319"/>
    <lineage>
        <taxon>Eukaryota</taxon>
        <taxon>Metazoa</taxon>
        <taxon>Chordata</taxon>
        <taxon>Craniata</taxon>
        <taxon>Vertebrata</taxon>
        <taxon>Euteleostomi</taxon>
        <taxon>Amphibia</taxon>
        <taxon>Batrachia</taxon>
        <taxon>Caudata</taxon>
        <taxon>Salamandroidea</taxon>
        <taxon>Salamandridae</taxon>
        <taxon>Pleurodelinae</taxon>
        <taxon>Pleurodeles</taxon>
    </lineage>
</organism>
<sequence>MELKDWSSQTAGIDKVGKTFAELSLQTPLEPGVPLAGLTPAGLAITKLEVCGFRDWAGLMLERLSSKPGDQRTVVLDGSCRNRANITKEP</sequence>